<dbReference type="Gene3D" id="1.20.120.1870">
    <property type="entry name" value="Fic/DOC protein, Fido domain"/>
    <property type="match status" value="1"/>
</dbReference>
<accession>A0A1Z5IAC0</accession>
<reference evidence="1 2" key="1">
    <citation type="submission" date="2015-11" db="EMBL/GenBank/DDBJ databases">
        <title>Draft genome sequences of new species of the genus Lactobacillus isolated from orchardgrass silage.</title>
        <authorList>
            <person name="Tohno M."/>
            <person name="Tanizawa Y."/>
            <person name="Arita M."/>
        </authorList>
    </citation>
    <scope>NUCLEOTIDE SEQUENCE [LARGE SCALE GENOMIC DNA]</scope>
    <source>
        <strain evidence="1 2">IWT30</strain>
    </source>
</reference>
<dbReference type="EMBL" id="BCMF01000003">
    <property type="protein sequence ID" value="GAW98669.1"/>
    <property type="molecule type" value="Genomic_DNA"/>
</dbReference>
<dbReference type="OrthoDB" id="9802752at2"/>
<name>A0A1Z5IAC0_9LACO</name>
<keyword evidence="2" id="KW-1185">Reference proteome</keyword>
<dbReference type="InterPro" id="IPR053737">
    <property type="entry name" value="Type_II_TA_Toxin"/>
</dbReference>
<comment type="caution">
    <text evidence="1">The sequence shown here is derived from an EMBL/GenBank/DDBJ whole genome shotgun (WGS) entry which is preliminary data.</text>
</comment>
<sequence length="127" mass="14062">MRYLTADELVAINSRLAIRGGQQPGINHSEQLDKVIAVPQSNAYDQNLREMVANKTGFLLDAIISGKPFVNMNLQTAAIAVATLADLNDYELTFTNDELVELVNRVDANEVEATELFTIFNGHLKQK</sequence>
<protein>
    <submittedName>
        <fullName evidence="1">Death-on-curing family protein</fullName>
    </submittedName>
</protein>
<gene>
    <name evidence="1" type="ORF">IWT30_00628</name>
</gene>
<evidence type="ECO:0000313" key="1">
    <source>
        <dbReference type="EMBL" id="GAW98669.1"/>
    </source>
</evidence>
<proteinExistence type="predicted"/>
<organism evidence="1 2">
    <name type="scientific">Secundilactobacillus mixtipabuli</name>
    <dbReference type="NCBI Taxonomy" id="1435342"/>
    <lineage>
        <taxon>Bacteria</taxon>
        <taxon>Bacillati</taxon>
        <taxon>Bacillota</taxon>
        <taxon>Bacilli</taxon>
        <taxon>Lactobacillales</taxon>
        <taxon>Lactobacillaceae</taxon>
        <taxon>Secundilactobacillus</taxon>
    </lineage>
</organism>
<evidence type="ECO:0000313" key="2">
    <source>
        <dbReference type="Proteomes" id="UP000198374"/>
    </source>
</evidence>
<dbReference type="AlphaFoldDB" id="A0A1Z5IAC0"/>
<dbReference type="RefSeq" id="WP_089108486.1">
    <property type="nucleotide sequence ID" value="NZ_BCMF01000003.1"/>
</dbReference>
<dbReference type="Proteomes" id="UP000198374">
    <property type="component" value="Unassembled WGS sequence"/>
</dbReference>